<protein>
    <submittedName>
        <fullName evidence="1">Uncharacterized protein</fullName>
    </submittedName>
</protein>
<dbReference type="Proteomes" id="UP000091857">
    <property type="component" value="Chromosome 2"/>
</dbReference>
<evidence type="ECO:0000313" key="2">
    <source>
        <dbReference type="Proteomes" id="UP000091857"/>
    </source>
</evidence>
<evidence type="ECO:0000313" key="1">
    <source>
        <dbReference type="EMBL" id="KAG8659757.1"/>
    </source>
</evidence>
<keyword evidence="2" id="KW-1185">Reference proteome</keyword>
<gene>
    <name evidence="1" type="ORF">MANES_02G072400v8</name>
</gene>
<proteinExistence type="predicted"/>
<name>A0ACB7I4G9_MANES</name>
<comment type="caution">
    <text evidence="1">The sequence shown here is derived from an EMBL/GenBank/DDBJ whole genome shotgun (WGS) entry which is preliminary data.</text>
</comment>
<accession>A0ACB7I4G9</accession>
<sequence length="362" mass="39528">MICPPICLLWIFLDRLLPLIGQDPLISREACKYSIWLIPALFGSAILKPLTRFLQTQSVILPMLLSSLLILFFHSTACWTFVYKLGLGYKGTALAFGLSIWLNVFLLGFYVKCSSACQKTRTPISKDAFLGIGEIFRLGVPSAVMVCLKWWSMELLTLLSGLLPNAKLETSVLSICLTISTLHFTIPYGFGAAASTRVSNEVGAGNPHSARLAVVVAMCVAGAEAVIVSTSLFFCRHFLGYAYSNDKQVVDYVSIMTPLICLSVIMDSLQAVLSGVARGCGWQHIGAYINLAAFYLCGLPVGAVLGFVAHLRGKGLWIGIVAGSMVQSALLSLITAFINWEKQVKRARERILQRSSMENDEN</sequence>
<organism evidence="1 2">
    <name type="scientific">Manihot esculenta</name>
    <name type="common">Cassava</name>
    <name type="synonym">Jatropha manihot</name>
    <dbReference type="NCBI Taxonomy" id="3983"/>
    <lineage>
        <taxon>Eukaryota</taxon>
        <taxon>Viridiplantae</taxon>
        <taxon>Streptophyta</taxon>
        <taxon>Embryophyta</taxon>
        <taxon>Tracheophyta</taxon>
        <taxon>Spermatophyta</taxon>
        <taxon>Magnoliopsida</taxon>
        <taxon>eudicotyledons</taxon>
        <taxon>Gunneridae</taxon>
        <taxon>Pentapetalae</taxon>
        <taxon>rosids</taxon>
        <taxon>fabids</taxon>
        <taxon>Malpighiales</taxon>
        <taxon>Euphorbiaceae</taxon>
        <taxon>Crotonoideae</taxon>
        <taxon>Manihoteae</taxon>
        <taxon>Manihot</taxon>
    </lineage>
</organism>
<dbReference type="EMBL" id="CM004388">
    <property type="protein sequence ID" value="KAG8659757.1"/>
    <property type="molecule type" value="Genomic_DNA"/>
</dbReference>
<reference evidence="2" key="1">
    <citation type="journal article" date="2016" name="Nat. Biotechnol.">
        <title>Sequencing wild and cultivated cassava and related species reveals extensive interspecific hybridization and genetic diversity.</title>
        <authorList>
            <person name="Bredeson J.V."/>
            <person name="Lyons J.B."/>
            <person name="Prochnik S.E."/>
            <person name="Wu G.A."/>
            <person name="Ha C.M."/>
            <person name="Edsinger-Gonzales E."/>
            <person name="Grimwood J."/>
            <person name="Schmutz J."/>
            <person name="Rabbi I.Y."/>
            <person name="Egesi C."/>
            <person name="Nauluvula P."/>
            <person name="Lebot V."/>
            <person name="Ndunguru J."/>
            <person name="Mkamilo G."/>
            <person name="Bart R.S."/>
            <person name="Setter T.L."/>
            <person name="Gleadow R.M."/>
            <person name="Kulakow P."/>
            <person name="Ferguson M.E."/>
            <person name="Rounsley S."/>
            <person name="Rokhsar D.S."/>
        </authorList>
    </citation>
    <scope>NUCLEOTIDE SEQUENCE [LARGE SCALE GENOMIC DNA]</scope>
    <source>
        <strain evidence="2">cv. AM560-2</strain>
    </source>
</reference>